<proteinExistence type="predicted"/>
<dbReference type="Proteomes" id="UP001190700">
    <property type="component" value="Unassembled WGS sequence"/>
</dbReference>
<name>A0AAE0KPF6_9CHLO</name>
<accession>A0AAE0KPF6</accession>
<organism evidence="1 2">
    <name type="scientific">Cymbomonas tetramitiformis</name>
    <dbReference type="NCBI Taxonomy" id="36881"/>
    <lineage>
        <taxon>Eukaryota</taxon>
        <taxon>Viridiplantae</taxon>
        <taxon>Chlorophyta</taxon>
        <taxon>Pyramimonadophyceae</taxon>
        <taxon>Pyramimonadales</taxon>
        <taxon>Pyramimonadaceae</taxon>
        <taxon>Cymbomonas</taxon>
    </lineage>
</organism>
<protein>
    <submittedName>
        <fullName evidence="1">Uncharacterized protein</fullName>
    </submittedName>
</protein>
<comment type="caution">
    <text evidence="1">The sequence shown here is derived from an EMBL/GenBank/DDBJ whole genome shotgun (WGS) entry which is preliminary data.</text>
</comment>
<sequence>MFVGKLFPSRDAALLRMSEVSERDGKLPQFGKQKHPGLGKRCIKNVDHLLAGCALDGTCQHCIEWRPFKQDGLWRCTTYTPQTCDAVNAIKKGTPSTAYTPEQLPPIATQKLVDNMNTYNLKQLKTYICSSTAVTMEPTATHLVTLTSAQMLEVLIDVEHKEFLYEQKSKAASERERWDRSKAGKYSVEEAGATYCLGWTSPIDFQKASARHPDPYQL</sequence>
<evidence type="ECO:0000313" key="1">
    <source>
        <dbReference type="EMBL" id="KAK3255650.1"/>
    </source>
</evidence>
<dbReference type="AlphaFoldDB" id="A0AAE0KPF6"/>
<keyword evidence="2" id="KW-1185">Reference proteome</keyword>
<evidence type="ECO:0000313" key="2">
    <source>
        <dbReference type="Proteomes" id="UP001190700"/>
    </source>
</evidence>
<dbReference type="EMBL" id="LGRX02022413">
    <property type="protein sequence ID" value="KAK3255650.1"/>
    <property type="molecule type" value="Genomic_DNA"/>
</dbReference>
<gene>
    <name evidence="1" type="ORF">CYMTET_35180</name>
</gene>
<reference evidence="1 2" key="1">
    <citation type="journal article" date="2015" name="Genome Biol. Evol.">
        <title>Comparative Genomics of a Bacterivorous Green Alga Reveals Evolutionary Causalities and Consequences of Phago-Mixotrophic Mode of Nutrition.</title>
        <authorList>
            <person name="Burns J.A."/>
            <person name="Paasch A."/>
            <person name="Narechania A."/>
            <person name="Kim E."/>
        </authorList>
    </citation>
    <scope>NUCLEOTIDE SEQUENCE [LARGE SCALE GENOMIC DNA]</scope>
    <source>
        <strain evidence="1 2">PLY_AMNH</strain>
    </source>
</reference>